<accession>A0ACB7RVB8</accession>
<keyword evidence="2" id="KW-1185">Reference proteome</keyword>
<gene>
    <name evidence="1" type="ORF">HPB50_004526</name>
</gene>
<dbReference type="Proteomes" id="UP000821845">
    <property type="component" value="Chromosome 7"/>
</dbReference>
<comment type="caution">
    <text evidence="1">The sequence shown here is derived from an EMBL/GenBank/DDBJ whole genome shotgun (WGS) entry which is preliminary data.</text>
</comment>
<reference evidence="1" key="1">
    <citation type="submission" date="2020-05" db="EMBL/GenBank/DDBJ databases">
        <title>Large-scale comparative analyses of tick genomes elucidate their genetic diversity and vector capacities.</title>
        <authorList>
            <person name="Jia N."/>
            <person name="Wang J."/>
            <person name="Shi W."/>
            <person name="Du L."/>
            <person name="Sun Y."/>
            <person name="Zhan W."/>
            <person name="Jiang J."/>
            <person name="Wang Q."/>
            <person name="Zhang B."/>
            <person name="Ji P."/>
            <person name="Sakyi L.B."/>
            <person name="Cui X."/>
            <person name="Yuan T."/>
            <person name="Jiang B."/>
            <person name="Yang W."/>
            <person name="Lam T.T.-Y."/>
            <person name="Chang Q."/>
            <person name="Ding S."/>
            <person name="Wang X."/>
            <person name="Zhu J."/>
            <person name="Ruan X."/>
            <person name="Zhao L."/>
            <person name="Wei J."/>
            <person name="Que T."/>
            <person name="Du C."/>
            <person name="Cheng J."/>
            <person name="Dai P."/>
            <person name="Han X."/>
            <person name="Huang E."/>
            <person name="Gao Y."/>
            <person name="Liu J."/>
            <person name="Shao H."/>
            <person name="Ye R."/>
            <person name="Li L."/>
            <person name="Wei W."/>
            <person name="Wang X."/>
            <person name="Wang C."/>
            <person name="Yang T."/>
            <person name="Huo Q."/>
            <person name="Li W."/>
            <person name="Guo W."/>
            <person name="Chen H."/>
            <person name="Zhou L."/>
            <person name="Ni X."/>
            <person name="Tian J."/>
            <person name="Zhou Y."/>
            <person name="Sheng Y."/>
            <person name="Liu T."/>
            <person name="Pan Y."/>
            <person name="Xia L."/>
            <person name="Li J."/>
            <person name="Zhao F."/>
            <person name="Cao W."/>
        </authorList>
    </citation>
    <scope>NUCLEOTIDE SEQUENCE</scope>
    <source>
        <strain evidence="1">Hyas-2018</strain>
    </source>
</reference>
<protein>
    <submittedName>
        <fullName evidence="1">Uncharacterized protein</fullName>
    </submittedName>
</protein>
<organism evidence="1 2">
    <name type="scientific">Hyalomma asiaticum</name>
    <name type="common">Tick</name>
    <dbReference type="NCBI Taxonomy" id="266040"/>
    <lineage>
        <taxon>Eukaryota</taxon>
        <taxon>Metazoa</taxon>
        <taxon>Ecdysozoa</taxon>
        <taxon>Arthropoda</taxon>
        <taxon>Chelicerata</taxon>
        <taxon>Arachnida</taxon>
        <taxon>Acari</taxon>
        <taxon>Parasitiformes</taxon>
        <taxon>Ixodida</taxon>
        <taxon>Ixodoidea</taxon>
        <taxon>Ixodidae</taxon>
        <taxon>Hyalomminae</taxon>
        <taxon>Hyalomma</taxon>
    </lineage>
</organism>
<evidence type="ECO:0000313" key="2">
    <source>
        <dbReference type="Proteomes" id="UP000821845"/>
    </source>
</evidence>
<proteinExistence type="predicted"/>
<sequence length="116" mass="13507">MEEFWTNLYSGYCENQTEYCRTLAEFCTQNISYFNLLPDILDLEKGFGRKTDLHSVAQILACTALVKVVGDFDDVYISHATWFLYRAMLRVQKMYIFPWHLTASDTRPGMKNADAE</sequence>
<name>A0ACB7RVB8_HYAAI</name>
<dbReference type="EMBL" id="CM023487">
    <property type="protein sequence ID" value="KAH6925399.1"/>
    <property type="molecule type" value="Genomic_DNA"/>
</dbReference>
<evidence type="ECO:0000313" key="1">
    <source>
        <dbReference type="EMBL" id="KAH6925399.1"/>
    </source>
</evidence>